<keyword evidence="3" id="KW-1185">Reference proteome</keyword>
<keyword evidence="1" id="KW-1133">Transmembrane helix</keyword>
<dbReference type="RefSeq" id="WP_157194541.1">
    <property type="nucleotide sequence ID" value="NZ_CP046621.1"/>
</dbReference>
<protein>
    <recommendedName>
        <fullName evidence="4">Type II secretion system protein M</fullName>
    </recommendedName>
</protein>
<evidence type="ECO:0000256" key="1">
    <source>
        <dbReference type="SAM" id="Phobius"/>
    </source>
</evidence>
<dbReference type="AlphaFoldDB" id="A0A6I6HBZ2"/>
<reference evidence="2" key="1">
    <citation type="submission" date="2019-12" db="EMBL/GenBank/DDBJ databases">
        <title>Hybrid Genome Assemblies of two High G+C Isolates from Undergraduate Microbiology Courses.</title>
        <authorList>
            <person name="Ne Ville C.J."/>
            <person name="Enright D."/>
            <person name="Hernandez I."/>
            <person name="Dodsworth J."/>
            <person name="Orwin P.M."/>
        </authorList>
    </citation>
    <scope>NUCLEOTIDE SEQUENCE [LARGE SCALE GENOMIC DNA]</scope>
    <source>
        <strain evidence="2">Neo</strain>
    </source>
</reference>
<evidence type="ECO:0008006" key="4">
    <source>
        <dbReference type="Google" id="ProtNLM"/>
    </source>
</evidence>
<accession>A0A6I6HBZ2</accession>
<evidence type="ECO:0000313" key="2">
    <source>
        <dbReference type="EMBL" id="QGW79734.1"/>
    </source>
</evidence>
<feature type="transmembrane region" description="Helical" evidence="1">
    <location>
        <begin position="20"/>
        <end position="37"/>
    </location>
</feature>
<dbReference type="EMBL" id="CP046621">
    <property type="protein sequence ID" value="QGW79734.1"/>
    <property type="molecule type" value="Genomic_DNA"/>
</dbReference>
<dbReference type="Proteomes" id="UP000426235">
    <property type="component" value="Chromosome"/>
</dbReference>
<proteinExistence type="predicted"/>
<organism evidence="2 3">
    <name type="scientific">Pseudomonas alkylphenolica</name>
    <dbReference type="NCBI Taxonomy" id="237609"/>
    <lineage>
        <taxon>Bacteria</taxon>
        <taxon>Pseudomonadati</taxon>
        <taxon>Pseudomonadota</taxon>
        <taxon>Gammaproteobacteria</taxon>
        <taxon>Pseudomonadales</taxon>
        <taxon>Pseudomonadaceae</taxon>
        <taxon>Pseudomonas</taxon>
    </lineage>
</organism>
<keyword evidence="1" id="KW-0472">Membrane</keyword>
<sequence length="158" mass="17352">MNRVRIRFAALYKVQGRRLLLVGVVLMLALLMWRGVWDVGRERLAFAEHAYEQQVVLAKAIVSAQAAAAPPETSLFSVAWLNSSAIAAGLTVQSLDFNLEHIQFSARGDGGAVVQWLHRLEQQGGKIVSLSLQRIEQALEVRISLLAPKEPVQGNNGN</sequence>
<gene>
    <name evidence="2" type="ORF">GPJ81_24510</name>
</gene>
<keyword evidence="1" id="KW-0812">Transmembrane</keyword>
<name>A0A6I6HBZ2_9PSED</name>
<evidence type="ECO:0000313" key="3">
    <source>
        <dbReference type="Proteomes" id="UP000426235"/>
    </source>
</evidence>